<protein>
    <submittedName>
        <fullName evidence="3">Uncharacterized protein</fullName>
    </submittedName>
</protein>
<keyword evidence="2" id="KW-1133">Transmembrane helix</keyword>
<reference evidence="3" key="1">
    <citation type="submission" date="2020-01" db="EMBL/GenBank/DDBJ databases">
        <title>Development of genomics and gene disruption for Polysphondylium violaceum indicates a role for the polyketide synthase stlB in stalk morphogenesis.</title>
        <authorList>
            <person name="Narita B."/>
            <person name="Kawabe Y."/>
            <person name="Kin K."/>
            <person name="Saito T."/>
            <person name="Gibbs R."/>
            <person name="Kuspa A."/>
            <person name="Muzny D."/>
            <person name="Queller D."/>
            <person name="Richards S."/>
            <person name="Strassman J."/>
            <person name="Sucgang R."/>
            <person name="Worley K."/>
            <person name="Schaap P."/>
        </authorList>
    </citation>
    <scope>NUCLEOTIDE SEQUENCE</scope>
    <source>
        <strain evidence="3">QSvi11</strain>
    </source>
</reference>
<keyword evidence="2" id="KW-0472">Membrane</keyword>
<dbReference type="GO" id="GO:0007031">
    <property type="term" value="P:peroxisome organization"/>
    <property type="evidence" value="ECO:0007669"/>
    <property type="project" value="InterPro"/>
</dbReference>
<feature type="transmembrane region" description="Helical" evidence="2">
    <location>
        <begin position="32"/>
        <end position="51"/>
    </location>
</feature>
<comment type="caution">
    <text evidence="3">The sequence shown here is derived from an EMBL/GenBank/DDBJ whole genome shotgun (WGS) entry which is preliminary data.</text>
</comment>
<dbReference type="Proteomes" id="UP000695562">
    <property type="component" value="Unassembled WGS sequence"/>
</dbReference>
<accession>A0A8J4PWB5</accession>
<proteinExistence type="predicted"/>
<feature type="region of interest" description="Disordered" evidence="1">
    <location>
        <begin position="283"/>
        <end position="304"/>
    </location>
</feature>
<feature type="compositionally biased region" description="Low complexity" evidence="1">
    <location>
        <begin position="283"/>
        <end position="297"/>
    </location>
</feature>
<dbReference type="InterPro" id="IPR037485">
    <property type="entry name" value="PEX22"/>
</dbReference>
<evidence type="ECO:0000256" key="1">
    <source>
        <dbReference type="SAM" id="MobiDB-lite"/>
    </source>
</evidence>
<evidence type="ECO:0000256" key="2">
    <source>
        <dbReference type="SAM" id="Phobius"/>
    </source>
</evidence>
<dbReference type="AlphaFoldDB" id="A0A8J4PWB5"/>
<dbReference type="Pfam" id="PF22978">
    <property type="entry name" value="HAD_Pex22"/>
    <property type="match status" value="1"/>
</dbReference>
<evidence type="ECO:0000313" key="3">
    <source>
        <dbReference type="EMBL" id="KAF2074932.1"/>
    </source>
</evidence>
<dbReference type="PANTHER" id="PTHR34126">
    <property type="entry name" value="PEROXISOME BIOGENESIS PROTEIN 22"/>
    <property type="match status" value="1"/>
</dbReference>
<dbReference type="EMBL" id="AJWJ01000122">
    <property type="protein sequence ID" value="KAF2074932.1"/>
    <property type="molecule type" value="Genomic_DNA"/>
</dbReference>
<sequence length="321" mass="36475">MNSSNNNNNNNNKNNRFSKILLLTQLFKQRKWILSIILFTVFSFIMNRRAIIKRVYKLSFLPNALKLFIEQNLLSFQDYDSSSSPRCSSLVTPGATNSPLSFSPPLLGEQKNNASLFISKEDLLNNNNNNNSNNNNNDIIVVPRVPLNQLFKKKICISTIGTIFEKKINYDQITDKKVSEFIFKESEKDILVKLAKEADLYLITMVENEQEEKQVDQLLSEFGIYNSGLNKNKSLFCSTSQGKGHISRHLEVILHIDDDISVLQMLKPFVKYLVLIGSITTTTSTTSSSTTTTPTTTRNSESDKQRISSTLSISNYFYYSA</sequence>
<keyword evidence="2" id="KW-0812">Transmembrane</keyword>
<gene>
    <name evidence="3" type="ORF">CYY_003765</name>
</gene>
<dbReference type="PANTHER" id="PTHR34126:SF1">
    <property type="entry name" value="PEROXISOME BIOGENESIS PROTEIN 22"/>
    <property type="match status" value="1"/>
</dbReference>
<keyword evidence="4" id="KW-1185">Reference proteome</keyword>
<name>A0A8J4PWB5_9MYCE</name>
<evidence type="ECO:0000313" key="4">
    <source>
        <dbReference type="Proteomes" id="UP000695562"/>
    </source>
</evidence>
<organism evidence="3 4">
    <name type="scientific">Polysphondylium violaceum</name>
    <dbReference type="NCBI Taxonomy" id="133409"/>
    <lineage>
        <taxon>Eukaryota</taxon>
        <taxon>Amoebozoa</taxon>
        <taxon>Evosea</taxon>
        <taxon>Eumycetozoa</taxon>
        <taxon>Dictyostelia</taxon>
        <taxon>Dictyosteliales</taxon>
        <taxon>Dictyosteliaceae</taxon>
        <taxon>Polysphondylium</taxon>
    </lineage>
</organism>
<dbReference type="OrthoDB" id="77656at2759"/>